<comment type="caution">
    <text evidence="4">The sequence shown here is derived from an EMBL/GenBank/DDBJ whole genome shotgun (WGS) entry which is preliminary data.</text>
</comment>
<keyword evidence="5" id="KW-1185">Reference proteome</keyword>
<dbReference type="GO" id="GO:0009002">
    <property type="term" value="F:serine-type D-Ala-D-Ala carboxypeptidase activity"/>
    <property type="evidence" value="ECO:0007669"/>
    <property type="project" value="UniProtKB-EC"/>
</dbReference>
<dbReference type="Gene3D" id="3.30.1380.10">
    <property type="match status" value="1"/>
</dbReference>
<feature type="domain" description="D-alanyl-D-alanine carboxypeptidase-like core" evidence="3">
    <location>
        <begin position="111"/>
        <end position="240"/>
    </location>
</feature>
<dbReference type="SUPFAM" id="SSF55166">
    <property type="entry name" value="Hedgehog/DD-peptidase"/>
    <property type="match status" value="1"/>
</dbReference>
<dbReference type="InterPro" id="IPR009045">
    <property type="entry name" value="Zn_M74/Hedgehog-like"/>
</dbReference>
<dbReference type="PANTHER" id="PTHR34385:SF1">
    <property type="entry name" value="PEPTIDOGLYCAN L-ALANYL-D-GLUTAMATE ENDOPEPTIDASE CWLK"/>
    <property type="match status" value="1"/>
</dbReference>
<feature type="chain" id="PRO_5006154688" evidence="2">
    <location>
        <begin position="22"/>
        <end position="263"/>
    </location>
</feature>
<dbReference type="STRING" id="36849.OXPF_02270"/>
<dbReference type="RefSeq" id="WP_054873380.1">
    <property type="nucleotide sequence ID" value="NZ_LKET01000014.1"/>
</dbReference>
<dbReference type="InterPro" id="IPR058193">
    <property type="entry name" value="VanY/YodJ_core_dom"/>
</dbReference>
<gene>
    <name evidence="4" type="primary">vanYB</name>
    <name evidence="4" type="ORF">OXPF_02270</name>
</gene>
<evidence type="ECO:0000256" key="2">
    <source>
        <dbReference type="SAM" id="SignalP"/>
    </source>
</evidence>
<keyword evidence="4" id="KW-0121">Carboxypeptidase</keyword>
<name>A0A0P8Z1X2_9CLOT</name>
<dbReference type="GO" id="GO:0006508">
    <property type="term" value="P:proteolysis"/>
    <property type="evidence" value="ECO:0007669"/>
    <property type="project" value="InterPro"/>
</dbReference>
<protein>
    <submittedName>
        <fullName evidence="4">D-alanyl-D-alanine carboxypeptidase</fullName>
        <ecNumber evidence="4">3.4.16.4</ecNumber>
    </submittedName>
</protein>
<dbReference type="Pfam" id="PF02557">
    <property type="entry name" value="VanY"/>
    <property type="match status" value="1"/>
</dbReference>
<feature type="region of interest" description="Disordered" evidence="1">
    <location>
        <begin position="19"/>
        <end position="41"/>
    </location>
</feature>
<dbReference type="EC" id="3.4.16.4" evidence="4"/>
<proteinExistence type="predicted"/>
<dbReference type="InterPro" id="IPR052179">
    <property type="entry name" value="DD-CPase-like"/>
</dbReference>
<sequence>MKKIVCLLAVTVLLSGCGNSAKDPSPAPTPTENPGSVVENTPKVTPKVAQHITDALIGAETLLVNGKQIVKNPDSILVLVNKERNLPSDWVPPDLVVPNVAFPFKEDAPRKYMRKEAAEALEELFELAQEDGIKLYAMSGYRSYETQQRLFNTEVKQSGEEAASKVVAVPGQSEHQTGLTMDVSSAGMNFTLEESFEDTKEGKWLKEHAKDAGFIIRYPKDKTHITGYSYEPWHIRYVGKEAAEFITAYDITFDEYYGMISNQ</sequence>
<evidence type="ECO:0000313" key="5">
    <source>
        <dbReference type="Proteomes" id="UP000050326"/>
    </source>
</evidence>
<keyword evidence="4" id="KW-0645">Protease</keyword>
<dbReference type="EMBL" id="LKET01000014">
    <property type="protein sequence ID" value="KPU46117.1"/>
    <property type="molecule type" value="Genomic_DNA"/>
</dbReference>
<dbReference type="Proteomes" id="UP000050326">
    <property type="component" value="Unassembled WGS sequence"/>
</dbReference>
<dbReference type="InterPro" id="IPR003709">
    <property type="entry name" value="VanY-like_core_dom"/>
</dbReference>
<evidence type="ECO:0000256" key="1">
    <source>
        <dbReference type="SAM" id="MobiDB-lite"/>
    </source>
</evidence>
<keyword evidence="4" id="KW-0378">Hydrolase</keyword>
<dbReference type="PANTHER" id="PTHR34385">
    <property type="entry name" value="D-ALANYL-D-ALANINE CARBOXYPEPTIDASE"/>
    <property type="match status" value="1"/>
</dbReference>
<feature type="signal peptide" evidence="2">
    <location>
        <begin position="1"/>
        <end position="21"/>
    </location>
</feature>
<dbReference type="AlphaFoldDB" id="A0A0P8Z1X2"/>
<keyword evidence="2" id="KW-0732">Signal</keyword>
<reference evidence="4 5" key="1">
    <citation type="submission" date="2015-09" db="EMBL/GenBank/DDBJ databases">
        <title>Genome sequence of Oxobacter pfennigii DSM 3222.</title>
        <authorList>
            <person name="Poehlein A."/>
            <person name="Bengelsdorf F.R."/>
            <person name="Schiel-Bengelsdorf B."/>
            <person name="Duerre P."/>
            <person name="Daniel R."/>
        </authorList>
    </citation>
    <scope>NUCLEOTIDE SEQUENCE [LARGE SCALE GENOMIC DNA]</scope>
    <source>
        <strain evidence="4 5">DSM 3222</strain>
    </source>
</reference>
<dbReference type="CDD" id="cd14852">
    <property type="entry name" value="LD-carboxypeptidase"/>
    <property type="match status" value="1"/>
</dbReference>
<accession>A0A0P8Z1X2</accession>
<feature type="compositionally biased region" description="Polar residues" evidence="1">
    <location>
        <begin position="32"/>
        <end position="41"/>
    </location>
</feature>
<organism evidence="4 5">
    <name type="scientific">Oxobacter pfennigii</name>
    <dbReference type="NCBI Taxonomy" id="36849"/>
    <lineage>
        <taxon>Bacteria</taxon>
        <taxon>Bacillati</taxon>
        <taxon>Bacillota</taxon>
        <taxon>Clostridia</taxon>
        <taxon>Eubacteriales</taxon>
        <taxon>Clostridiaceae</taxon>
        <taxon>Oxobacter</taxon>
    </lineage>
</organism>
<dbReference type="PATRIC" id="fig|36849.3.peg.250"/>
<dbReference type="OrthoDB" id="9792074at2"/>
<dbReference type="PROSITE" id="PS51257">
    <property type="entry name" value="PROKAR_LIPOPROTEIN"/>
    <property type="match status" value="1"/>
</dbReference>
<evidence type="ECO:0000259" key="3">
    <source>
        <dbReference type="Pfam" id="PF02557"/>
    </source>
</evidence>
<evidence type="ECO:0000313" key="4">
    <source>
        <dbReference type="EMBL" id="KPU46117.1"/>
    </source>
</evidence>